<accession>F9WVE0</accession>
<dbReference type="InterPro" id="IPR028283">
    <property type="entry name" value="WASH-7_C"/>
</dbReference>
<feature type="compositionally biased region" description="Basic and acidic residues" evidence="1">
    <location>
        <begin position="638"/>
        <end position="651"/>
    </location>
</feature>
<evidence type="ECO:0000259" key="3">
    <source>
        <dbReference type="Pfam" id="PF14745"/>
    </source>
</evidence>
<keyword evidence="6" id="KW-1185">Reference proteome</keyword>
<dbReference type="AlphaFoldDB" id="F9WVE0"/>
<dbReference type="Pfam" id="PF14744">
    <property type="entry name" value="WASH-7_mid"/>
    <property type="match status" value="1"/>
</dbReference>
<sequence>MPVIYIRGTNFFRPSVWMSRRIANELRFYQLDAVNDGILSTKEHCRRSKATFHPHMRRLTTLVSVWISEMESNSANAQADPKAFAQAITLLLQRGVLLARNIKRLVVNHISLYNSADAAITLQDVDTIANGVQMLMMIRATYHARTGVVATSFDLVVRSIKYVMERHLHELYQAVSETLLHGSSADIEDQYSAIRAAIDLLHKPQTLENLLCLELVFCVIFHRRGASAPERLLAAINSHREDVLIAFSQLRFIVTHQTSFRAATDCDFLYWQREAFYPIFFKRLYQKPLNSSYLPYLVLAMHDCRASVLSACHVTSAVDLFNSYVSYTRECLHKYLIDPLCVDIENDLRLFTHSAVLGQVFRKIEPDSASRDVARFTRLPPFRFFGEWLHIAEVIEQHLDEKFYNLNALMVNDWKTYEEMRNLALERYGLRICDGYLPGSIVDQGLDVLVITENIQVFVANYTYNMNEQLFVQRPSTTESKHLHTLHIRHIANSIRTHGTGIMNTTVNYVYKCLLKKLAIVSQFLSDDHVKSRLIKDVKQFNEKRGVVNNEYTLAQAEKFIREMQKLGVAHDGQTFIAKFCSLVSEIGNALAYMRMMRSGGLRAVADSAVFVPFSGDFTRLERVLDSDASGSEDEVDKGDGHAGRKDKTESESDEKSEDAPVKCKQTLQAMRAVDQVVGNMRKKLSEGSDYFHMLLEAVTRRLKGAIKYTHLKNFHMIIPPICVLHVEMMVREKDHIVKKNKDGIFTDDGFALGCAFLLKLFGVWDSFESLHWFESVRNHFGARLRAVKEGISAHEQEVSDRASGEGAPSPYGVEDVSNMHLTGMMLETVMSEFTTLEEAFVSSKVFFYSASLEAGIDVEKQEEEEEEEKDTNLGGDAQGR</sequence>
<dbReference type="Proteomes" id="UP000009027">
    <property type="component" value="Unassembled WGS sequence"/>
</dbReference>
<dbReference type="InterPro" id="IPR027307">
    <property type="entry name" value="WASH7"/>
</dbReference>
<dbReference type="InterPro" id="IPR028191">
    <property type="entry name" value="WASH-4_N"/>
</dbReference>
<dbReference type="EMBL" id="CAEX01007900">
    <property type="protein sequence ID" value="CCD21548.1"/>
    <property type="molecule type" value="Genomic_DNA"/>
</dbReference>
<evidence type="ECO:0000259" key="4">
    <source>
        <dbReference type="Pfam" id="PF14746"/>
    </source>
</evidence>
<feature type="domain" description="WASH complex subunit 7 C-terminal" evidence="4">
    <location>
        <begin position="667"/>
        <end position="848"/>
    </location>
</feature>
<evidence type="ECO:0000313" key="6">
    <source>
        <dbReference type="Proteomes" id="UP000009027"/>
    </source>
</evidence>
<evidence type="ECO:0000313" key="5">
    <source>
        <dbReference type="EMBL" id="CCD21548.1"/>
    </source>
</evidence>
<reference evidence="5 6" key="1">
    <citation type="journal article" date="2012" name="Proc. Natl. Acad. Sci. U.S.A.">
        <title>Antigenic diversity is generated by distinct evolutionary mechanisms in African trypanosome species.</title>
        <authorList>
            <person name="Jackson A.P."/>
            <person name="Berry A."/>
            <person name="Aslett M."/>
            <person name="Allison H.C."/>
            <person name="Burton P."/>
            <person name="Vavrova-Anderson J."/>
            <person name="Brown R."/>
            <person name="Browne H."/>
            <person name="Corton N."/>
            <person name="Hauser H."/>
            <person name="Gamble J."/>
            <person name="Gilderthorp R."/>
            <person name="Marcello L."/>
            <person name="McQuillan J."/>
            <person name="Otto T.D."/>
            <person name="Quail M.A."/>
            <person name="Sanders M.J."/>
            <person name="van Tonder A."/>
            <person name="Ginger M.L."/>
            <person name="Field M.C."/>
            <person name="Barry J.D."/>
            <person name="Hertz-Fowler C."/>
            <person name="Berriman M."/>
        </authorList>
    </citation>
    <scope>NUCLEOTIDE SEQUENCE</scope>
    <source>
        <strain evidence="5 6">Y486</strain>
    </source>
</reference>
<feature type="domain" description="WASH complex subunit 4 N-terminal" evidence="3">
    <location>
        <begin position="10"/>
        <end position="221"/>
    </location>
</feature>
<feature type="region of interest" description="Disordered" evidence="1">
    <location>
        <begin position="629"/>
        <end position="663"/>
    </location>
</feature>
<dbReference type="Pfam" id="PF14745">
    <property type="entry name" value="WASH-4_N"/>
    <property type="match status" value="1"/>
</dbReference>
<feature type="domain" description="WASH complex subunit 7 central" evidence="2">
    <location>
        <begin position="268"/>
        <end position="613"/>
    </location>
</feature>
<dbReference type="InterPro" id="IPR028282">
    <property type="entry name" value="WASH-7_central"/>
</dbReference>
<feature type="region of interest" description="Disordered" evidence="1">
    <location>
        <begin position="858"/>
        <end position="881"/>
    </location>
</feature>
<dbReference type="PANTHER" id="PTHR31409">
    <property type="entry name" value="WASH COMPLEX SUBUNIT 4"/>
    <property type="match status" value="1"/>
</dbReference>
<protein>
    <submittedName>
        <fullName evidence="5">Uncharacterized protein</fullName>
    </submittedName>
</protein>
<dbReference type="GO" id="GO:0005768">
    <property type="term" value="C:endosome"/>
    <property type="evidence" value="ECO:0007669"/>
    <property type="project" value="TreeGrafter"/>
</dbReference>
<evidence type="ECO:0000259" key="2">
    <source>
        <dbReference type="Pfam" id="PF14744"/>
    </source>
</evidence>
<dbReference type="VEuPathDB" id="TriTrypDB:TvY486_0044650"/>
<evidence type="ECO:0000256" key="1">
    <source>
        <dbReference type="SAM" id="MobiDB-lite"/>
    </source>
</evidence>
<dbReference type="GO" id="GO:0016197">
    <property type="term" value="P:endosomal transport"/>
    <property type="evidence" value="ECO:0007669"/>
    <property type="project" value="TreeGrafter"/>
</dbReference>
<gene>
    <name evidence="5" type="ORF">TvY486_0044650</name>
</gene>
<organism evidence="5 6">
    <name type="scientific">Trypanosoma vivax (strain Y486)</name>
    <dbReference type="NCBI Taxonomy" id="1055687"/>
    <lineage>
        <taxon>Eukaryota</taxon>
        <taxon>Discoba</taxon>
        <taxon>Euglenozoa</taxon>
        <taxon>Kinetoplastea</taxon>
        <taxon>Metakinetoplastina</taxon>
        <taxon>Trypanosomatida</taxon>
        <taxon>Trypanosomatidae</taxon>
        <taxon>Trypanosoma</taxon>
        <taxon>Duttonella</taxon>
    </lineage>
</organism>
<dbReference type="GO" id="GO:0071203">
    <property type="term" value="C:WASH complex"/>
    <property type="evidence" value="ECO:0007669"/>
    <property type="project" value="InterPro"/>
</dbReference>
<dbReference type="PANTHER" id="PTHR31409:SF0">
    <property type="entry name" value="WASH COMPLEX SUBUNIT 4"/>
    <property type="match status" value="1"/>
</dbReference>
<dbReference type="Pfam" id="PF14746">
    <property type="entry name" value="WASH-7_C"/>
    <property type="match status" value="1"/>
</dbReference>
<feature type="compositionally biased region" description="Acidic residues" evidence="1">
    <location>
        <begin position="861"/>
        <end position="870"/>
    </location>
</feature>
<name>F9WVE0_TRYVY</name>
<proteinExistence type="predicted"/>
<dbReference type="GO" id="GO:0007032">
    <property type="term" value="P:endosome organization"/>
    <property type="evidence" value="ECO:0007669"/>
    <property type="project" value="TreeGrafter"/>
</dbReference>